<reference evidence="2" key="1">
    <citation type="journal article" date="2020" name="Plant Biotechnol. J.">
        <title>The pomegranate (Punica granatum L.) draft genome dissects genetic divergence between soft- and hard-seeded cultivars.</title>
        <authorList>
            <person name="Luo X."/>
            <person name="Li H."/>
            <person name="Wu Z."/>
            <person name="Yao W."/>
            <person name="Zhao P."/>
            <person name="Cao D."/>
            <person name="Yu H."/>
            <person name="Li K."/>
            <person name="Poudel K."/>
            <person name="Zhao D."/>
            <person name="Zhang F."/>
            <person name="Xia X."/>
            <person name="Chen L."/>
            <person name="Wang Q."/>
            <person name="Jing D."/>
            <person name="Cao S."/>
        </authorList>
    </citation>
    <scope>NUCLEOTIDE SEQUENCE [LARGE SCALE GENOMIC DNA]</scope>
    <source>
        <strain evidence="2">cv. Tunisia</strain>
    </source>
</reference>
<feature type="chain" id="PRO_5027641592" evidence="1">
    <location>
        <begin position="18"/>
        <end position="106"/>
    </location>
</feature>
<dbReference type="Proteomes" id="UP000515151">
    <property type="component" value="Chromosome 1"/>
</dbReference>
<sequence>MFLHFGILLLRYSLLHCSQFSRVRHRRSVATNMASSSSAPTVTPGHNSLERLSMLPENQLQCLLTLASGDNPGFERLCNPLSVCRRAPHELLSLEKSVFTICQDCA</sequence>
<protein>
    <submittedName>
        <fullName evidence="3">Uncharacterized protein LOC116192046 isoform X1</fullName>
    </submittedName>
</protein>
<evidence type="ECO:0000313" key="2">
    <source>
        <dbReference type="Proteomes" id="UP000515151"/>
    </source>
</evidence>
<gene>
    <name evidence="3" type="primary">LOC116192046</name>
</gene>
<evidence type="ECO:0000256" key="1">
    <source>
        <dbReference type="SAM" id="SignalP"/>
    </source>
</evidence>
<keyword evidence="2" id="KW-1185">Reference proteome</keyword>
<dbReference type="RefSeq" id="XP_031376307.1">
    <property type="nucleotide sequence ID" value="XM_031520447.1"/>
</dbReference>
<dbReference type="GeneID" id="116192046"/>
<proteinExistence type="predicted"/>
<accession>A0A6P8BYY9</accession>
<name>A0A6P8BYY9_PUNGR</name>
<keyword evidence="1" id="KW-0732">Signal</keyword>
<evidence type="ECO:0000313" key="3">
    <source>
        <dbReference type="RefSeq" id="XP_031376307.1"/>
    </source>
</evidence>
<dbReference type="AlphaFoldDB" id="A0A6P8BYY9"/>
<reference evidence="3" key="2">
    <citation type="submission" date="2025-08" db="UniProtKB">
        <authorList>
            <consortium name="RefSeq"/>
        </authorList>
    </citation>
    <scope>IDENTIFICATION</scope>
    <source>
        <tissue evidence="3">Leaf</tissue>
    </source>
</reference>
<organism evidence="2 3">
    <name type="scientific">Punica granatum</name>
    <name type="common">Pomegranate</name>
    <dbReference type="NCBI Taxonomy" id="22663"/>
    <lineage>
        <taxon>Eukaryota</taxon>
        <taxon>Viridiplantae</taxon>
        <taxon>Streptophyta</taxon>
        <taxon>Embryophyta</taxon>
        <taxon>Tracheophyta</taxon>
        <taxon>Spermatophyta</taxon>
        <taxon>Magnoliopsida</taxon>
        <taxon>eudicotyledons</taxon>
        <taxon>Gunneridae</taxon>
        <taxon>Pentapetalae</taxon>
        <taxon>rosids</taxon>
        <taxon>malvids</taxon>
        <taxon>Myrtales</taxon>
        <taxon>Lythraceae</taxon>
        <taxon>Punica</taxon>
    </lineage>
</organism>
<feature type="signal peptide" evidence="1">
    <location>
        <begin position="1"/>
        <end position="17"/>
    </location>
</feature>